<dbReference type="PANTHER" id="PTHR30269">
    <property type="entry name" value="TRANSMEMBRANE PROTEIN YFCA"/>
    <property type="match status" value="1"/>
</dbReference>
<name>A0A1R4ETI3_9MICO</name>
<feature type="transmembrane region" description="Helical" evidence="8">
    <location>
        <begin position="225"/>
        <end position="246"/>
    </location>
</feature>
<dbReference type="GO" id="GO:0005886">
    <property type="term" value="C:plasma membrane"/>
    <property type="evidence" value="ECO:0007669"/>
    <property type="project" value="UniProtKB-SubCell"/>
</dbReference>
<dbReference type="InterPro" id="IPR052017">
    <property type="entry name" value="TSUP"/>
</dbReference>
<dbReference type="OrthoDB" id="3872971at2"/>
<feature type="transmembrane region" description="Helical" evidence="8">
    <location>
        <begin position="92"/>
        <end position="112"/>
    </location>
</feature>
<keyword evidence="3" id="KW-0813">Transport</keyword>
<evidence type="ECO:0000313" key="10">
    <source>
        <dbReference type="Proteomes" id="UP000195787"/>
    </source>
</evidence>
<proteinExistence type="inferred from homology"/>
<keyword evidence="10" id="KW-1185">Reference proteome</keyword>
<feature type="transmembrane region" description="Helical" evidence="8">
    <location>
        <begin position="124"/>
        <end position="153"/>
    </location>
</feature>
<dbReference type="AlphaFoldDB" id="A0A1R4ETI3"/>
<comment type="subcellular location">
    <subcellularLocation>
        <location evidence="1 8">Cell membrane</location>
        <topology evidence="1 8">Multi-pass membrane protein</topology>
    </subcellularLocation>
</comment>
<dbReference type="InterPro" id="IPR002781">
    <property type="entry name" value="TM_pro_TauE-like"/>
</dbReference>
<feature type="transmembrane region" description="Helical" evidence="8">
    <location>
        <begin position="40"/>
        <end position="60"/>
    </location>
</feature>
<organism evidence="9 10">
    <name type="scientific">Agrococcus casei LMG 22410</name>
    <dbReference type="NCBI Taxonomy" id="1255656"/>
    <lineage>
        <taxon>Bacteria</taxon>
        <taxon>Bacillati</taxon>
        <taxon>Actinomycetota</taxon>
        <taxon>Actinomycetes</taxon>
        <taxon>Micrococcales</taxon>
        <taxon>Microbacteriaceae</taxon>
        <taxon>Agrococcus</taxon>
    </lineage>
</organism>
<keyword evidence="6 8" id="KW-1133">Transmembrane helix</keyword>
<keyword evidence="7 8" id="KW-0472">Membrane</keyword>
<keyword evidence="4 8" id="KW-1003">Cell membrane</keyword>
<keyword evidence="5 8" id="KW-0812">Transmembrane</keyword>
<dbReference type="RefSeq" id="WP_086990194.1">
    <property type="nucleotide sequence ID" value="NZ_FUHU01000003.1"/>
</dbReference>
<dbReference type="PANTHER" id="PTHR30269:SF37">
    <property type="entry name" value="MEMBRANE TRANSPORTER PROTEIN"/>
    <property type="match status" value="1"/>
</dbReference>
<sequence>MEVLAVLAIVVGTLSQRITGMGSALIIGPFLVLLFGPVDGVIVTVAACTLIALLVLFGTWRDISWRVVTTFTISALPGLAAGAWVASVAPNAQLQIAIGLMIIAALGTSLMLERRSVLLKPTLPLGASAGFVSGAMNAIAGVGGPAVSAYAILTRMPHTVFVAVLQPYFLVIGLGTLVAKLAFSGGVWPQISPWLWLVILVAVIAGHFGGTALAKRVPVPVARGVMIVLALAGGLAALVSGIALLVQ</sequence>
<dbReference type="EMBL" id="FUHU01000003">
    <property type="protein sequence ID" value="SJM46906.1"/>
    <property type="molecule type" value="Genomic_DNA"/>
</dbReference>
<protein>
    <recommendedName>
        <fullName evidence="8">Probable membrane transporter protein</fullName>
    </recommendedName>
</protein>
<dbReference type="Proteomes" id="UP000195787">
    <property type="component" value="Unassembled WGS sequence"/>
</dbReference>
<evidence type="ECO:0000313" key="9">
    <source>
        <dbReference type="EMBL" id="SJM46906.1"/>
    </source>
</evidence>
<evidence type="ECO:0000256" key="2">
    <source>
        <dbReference type="ARBA" id="ARBA00009142"/>
    </source>
</evidence>
<evidence type="ECO:0000256" key="5">
    <source>
        <dbReference type="ARBA" id="ARBA00022692"/>
    </source>
</evidence>
<evidence type="ECO:0000256" key="8">
    <source>
        <dbReference type="RuleBase" id="RU363041"/>
    </source>
</evidence>
<gene>
    <name evidence="9" type="ORF">CZ674_00810</name>
</gene>
<feature type="transmembrane region" description="Helical" evidence="8">
    <location>
        <begin position="194"/>
        <end position="213"/>
    </location>
</feature>
<evidence type="ECO:0000256" key="3">
    <source>
        <dbReference type="ARBA" id="ARBA00022448"/>
    </source>
</evidence>
<dbReference type="GeneID" id="303171749"/>
<feature type="transmembrane region" description="Helical" evidence="8">
    <location>
        <begin position="159"/>
        <end position="182"/>
    </location>
</feature>
<comment type="similarity">
    <text evidence="2 8">Belongs to the 4-toluene sulfonate uptake permease (TSUP) (TC 2.A.102) family.</text>
</comment>
<feature type="transmembrane region" description="Helical" evidence="8">
    <location>
        <begin position="67"/>
        <end position="86"/>
    </location>
</feature>
<evidence type="ECO:0000256" key="7">
    <source>
        <dbReference type="ARBA" id="ARBA00023136"/>
    </source>
</evidence>
<evidence type="ECO:0000256" key="1">
    <source>
        <dbReference type="ARBA" id="ARBA00004651"/>
    </source>
</evidence>
<accession>A0A1R4ETI3</accession>
<evidence type="ECO:0000256" key="4">
    <source>
        <dbReference type="ARBA" id="ARBA00022475"/>
    </source>
</evidence>
<evidence type="ECO:0000256" key="6">
    <source>
        <dbReference type="ARBA" id="ARBA00022989"/>
    </source>
</evidence>
<reference evidence="9 10" key="1">
    <citation type="submission" date="2017-02" db="EMBL/GenBank/DDBJ databases">
        <authorList>
            <person name="Peterson S.W."/>
        </authorList>
    </citation>
    <scope>NUCLEOTIDE SEQUENCE [LARGE SCALE GENOMIC DNA]</scope>
    <source>
        <strain evidence="9 10">LMG 22410</strain>
    </source>
</reference>
<dbReference type="Pfam" id="PF01925">
    <property type="entry name" value="TauE"/>
    <property type="match status" value="1"/>
</dbReference>